<gene>
    <name evidence="12" type="ORF">BHV5-15</name>
</gene>
<comment type="similarity">
    <text evidence="2">Belongs to the herpesviridae VHS protein family.</text>
</comment>
<feature type="region of interest" description="Disordered" evidence="10">
    <location>
        <begin position="1"/>
        <end position="35"/>
    </location>
</feature>
<protein>
    <recommendedName>
        <fullName evidence="3">Virion host shutoff protein</fullName>
    </recommendedName>
</protein>
<dbReference type="GO" id="GO:0039657">
    <property type="term" value="P:symbiont-mediated suppression of host gene expression"/>
    <property type="evidence" value="ECO:0007669"/>
    <property type="project" value="UniProtKB-KW"/>
</dbReference>
<evidence type="ECO:0000256" key="4">
    <source>
        <dbReference type="ARBA" id="ARBA00022557"/>
    </source>
</evidence>
<evidence type="ECO:0000256" key="5">
    <source>
        <dbReference type="ARBA" id="ARBA00022581"/>
    </source>
</evidence>
<keyword evidence="8" id="KW-1190">Host gene expression shutoff by virus</keyword>
<dbReference type="KEGG" id="vg:36931256"/>
<evidence type="ECO:0000313" key="12">
    <source>
        <dbReference type="EMBL" id="AAR86120.1"/>
    </source>
</evidence>
<evidence type="ECO:0000256" key="9">
    <source>
        <dbReference type="ARBA" id="ARBA00023247"/>
    </source>
</evidence>
<feature type="region of interest" description="Disordered" evidence="10">
    <location>
        <begin position="355"/>
        <end position="396"/>
    </location>
</feature>
<accession>Q6X253</accession>
<name>Q6X253_9ALPH</name>
<dbReference type="GO" id="GO:0039595">
    <property type="term" value="P:symbiont-mediated degradation of host mRNA"/>
    <property type="evidence" value="ECO:0007669"/>
    <property type="project" value="UniProtKB-KW"/>
</dbReference>
<evidence type="ECO:0000256" key="3">
    <source>
        <dbReference type="ARBA" id="ARBA00018606"/>
    </source>
</evidence>
<evidence type="ECO:0000256" key="1">
    <source>
        <dbReference type="ARBA" id="ARBA00004328"/>
    </source>
</evidence>
<dbReference type="GO" id="GO:0003723">
    <property type="term" value="F:RNA binding"/>
    <property type="evidence" value="ECO:0007669"/>
    <property type="project" value="UniProtKB-KW"/>
</dbReference>
<dbReference type="RefSeq" id="NP_954906.3">
    <property type="nucleotide sequence ID" value="NC_005261.3"/>
</dbReference>
<evidence type="ECO:0000259" key="11">
    <source>
        <dbReference type="Pfam" id="PF00867"/>
    </source>
</evidence>
<keyword evidence="4" id="KW-1192">Host mRNA suppression by virus</keyword>
<reference evidence="12 13" key="1">
    <citation type="journal article" date="2003" name="J. Virol.">
        <title>Genome of bovine herpesvirus 5.</title>
        <authorList>
            <person name="Delhon G."/>
            <person name="Moraes M.P."/>
            <person name="Lu Z."/>
            <person name="Afonso C.L."/>
            <person name="Flores E.F."/>
            <person name="Weiblen R."/>
            <person name="Kutish G.F."/>
            <person name="Rock D.L."/>
        </authorList>
    </citation>
    <scope>NUCLEOTIDE SEQUENCE [LARGE SCALE GENOMIC DNA]</scope>
    <source>
        <strain evidence="12">SV507/99</strain>
    </source>
</reference>
<keyword evidence="13" id="KW-1185">Reference proteome</keyword>
<evidence type="ECO:0000256" key="10">
    <source>
        <dbReference type="SAM" id="MobiDB-lite"/>
    </source>
</evidence>
<dbReference type="Gene3D" id="3.40.50.1010">
    <property type="entry name" value="5'-nuclease"/>
    <property type="match status" value="1"/>
</dbReference>
<keyword evidence="5" id="KW-0945">Host-virus interaction</keyword>
<dbReference type="InterPro" id="IPR006086">
    <property type="entry name" value="XPG-I_dom"/>
</dbReference>
<keyword evidence="9" id="KW-1262">Eukaryotic host gene expression shutoff by virus</keyword>
<organism evidence="12 13">
    <name type="scientific">Bovine alphaherpesvirus 5</name>
    <dbReference type="NCBI Taxonomy" id="35244"/>
    <lineage>
        <taxon>Viruses</taxon>
        <taxon>Duplodnaviria</taxon>
        <taxon>Heunggongvirae</taxon>
        <taxon>Peploviricota</taxon>
        <taxon>Herviviricetes</taxon>
        <taxon>Herpesvirales</taxon>
        <taxon>Orthoherpesviridae</taxon>
        <taxon>Alphaherpesvirinae</taxon>
        <taxon>Varicellovirus</taxon>
        <taxon>Varicellovirus bovinealpha5</taxon>
    </lineage>
</organism>
<dbReference type="SUPFAM" id="SSF88723">
    <property type="entry name" value="PIN domain-like"/>
    <property type="match status" value="1"/>
</dbReference>
<evidence type="ECO:0000256" key="2">
    <source>
        <dbReference type="ARBA" id="ARBA00009669"/>
    </source>
</evidence>
<dbReference type="Pfam" id="PF00867">
    <property type="entry name" value="XPG_I"/>
    <property type="match status" value="1"/>
</dbReference>
<dbReference type="GeneID" id="36931256"/>
<feature type="compositionally biased region" description="Basic and acidic residues" evidence="10">
    <location>
        <begin position="367"/>
        <end position="376"/>
    </location>
</feature>
<evidence type="ECO:0000313" key="13">
    <source>
        <dbReference type="Proteomes" id="UP000105204"/>
    </source>
</evidence>
<feature type="domain" description="XPG-I" evidence="11">
    <location>
        <begin position="258"/>
        <end position="333"/>
    </location>
</feature>
<evidence type="ECO:0000256" key="8">
    <source>
        <dbReference type="ARBA" id="ARBA00022995"/>
    </source>
</evidence>
<dbReference type="EMBL" id="AY261359">
    <property type="protein sequence ID" value="AAR86120.1"/>
    <property type="molecule type" value="Genomic_DNA"/>
</dbReference>
<proteinExistence type="inferred from homology"/>
<keyword evidence="7" id="KW-0694">RNA-binding</keyword>
<dbReference type="InterPro" id="IPR029060">
    <property type="entry name" value="PIN-like_dom_sf"/>
</dbReference>
<feature type="compositionally biased region" description="Basic residues" evidence="10">
    <location>
        <begin position="24"/>
        <end position="35"/>
    </location>
</feature>
<keyword evidence="6" id="KW-1132">Decay of host mRNAs by virus</keyword>
<evidence type="ECO:0000256" key="6">
    <source>
        <dbReference type="ARBA" id="ARBA00022616"/>
    </source>
</evidence>
<dbReference type="Proteomes" id="UP000105204">
    <property type="component" value="Segment"/>
</dbReference>
<comment type="subcellular location">
    <subcellularLocation>
        <location evidence="1">Virion</location>
    </subcellularLocation>
</comment>
<evidence type="ECO:0000256" key="7">
    <source>
        <dbReference type="ARBA" id="ARBA00022884"/>
    </source>
</evidence>
<sequence>MTRAGAERRASRRRGGALYTARPPRPRRQNTHTRRIKRRHVGGPDAYKRVRVHAAPRSALRAAARTNPHGAMGLFKLLRYAYGNRLVKHDAITTPPGVMTPIAVDLWNVMYTLLERFCGDAPSGVGDAAATARCFLSLLRMLLKRSYYPIFVADRGIHGDRRATRGAKAIVAQTMRAVGGSGRLGRLVSDDYTSEDEVLGAYEYPAPRADAAAGADDGGEEAAREIAGRASAGAARANAPKLAHRVCVSLIRFLGYAYVDAAETEADDVCANLFHTNTVAHVYTTDTDMILMGCDMILDAAPLFPPTLRCRDVLASLGLTYGQFLAAFVCCHTDLHQPPMLRSVQQVVRGLRRAAAAEPATDTEAEESGRERELGPRPRLPPAVDDPLKTTTPATVEAHSVRMKYTSRYPPIAQTCADALRLLPASQTRGGVLERKFVKHVVDTIAPRTHGRWAVLKRVPIAQEAPDPRLVYDTIVGAVGSAAEADTLMGLFWKHIPTPPPFARVLADYWDEASAGPGPRRPARQ</sequence>